<dbReference type="AlphaFoldDB" id="A0A7W6X8I0"/>
<dbReference type="EMBL" id="JACIHM010000001">
    <property type="protein sequence ID" value="MBB4444377.1"/>
    <property type="molecule type" value="Genomic_DNA"/>
</dbReference>
<dbReference type="EMBL" id="JACIGW010000001">
    <property type="protein sequence ID" value="MBB4347916.1"/>
    <property type="molecule type" value="Genomic_DNA"/>
</dbReference>
<evidence type="ECO:0000256" key="1">
    <source>
        <dbReference type="SAM" id="Phobius"/>
    </source>
</evidence>
<sequence>MNFLHNNPLAVMAAVISIVAGVATVLSYWLLS</sequence>
<dbReference type="EMBL" id="JACIGY010000001">
    <property type="protein sequence ID" value="MBB4409690.1"/>
    <property type="molecule type" value="Genomic_DNA"/>
</dbReference>
<organism evidence="3 6">
    <name type="scientific">Aliirhizobium cellulosilyticum</name>
    <dbReference type="NCBI Taxonomy" id="393664"/>
    <lineage>
        <taxon>Bacteria</taxon>
        <taxon>Pseudomonadati</taxon>
        <taxon>Pseudomonadota</taxon>
        <taxon>Alphaproteobacteria</taxon>
        <taxon>Hyphomicrobiales</taxon>
        <taxon>Rhizobiaceae</taxon>
        <taxon>Aliirhizobium</taxon>
    </lineage>
</organism>
<dbReference type="Proteomes" id="UP000524535">
    <property type="component" value="Unassembled WGS sequence"/>
</dbReference>
<keyword evidence="1" id="KW-0472">Membrane</keyword>
<keyword evidence="1" id="KW-0812">Transmembrane</keyword>
<proteinExistence type="predicted"/>
<reference evidence="5 6" key="1">
    <citation type="submission" date="2020-08" db="EMBL/GenBank/DDBJ databases">
        <title>Genomic Encyclopedia of Type Strains, Phase IV (KMG-V): Genome sequencing to study the core and pangenomes of soil and plant-associated prokaryotes.</title>
        <authorList>
            <person name="Whitman W."/>
        </authorList>
    </citation>
    <scope>NUCLEOTIDE SEQUENCE [LARGE SCALE GENOMIC DNA]</scope>
    <source>
        <strain evidence="3 6">SEMIA 444</strain>
        <strain evidence="2 5">SEMIA 448</strain>
        <strain evidence="4 7">SEMIA 452</strain>
    </source>
</reference>
<dbReference type="Proteomes" id="UP000576087">
    <property type="component" value="Unassembled WGS sequence"/>
</dbReference>
<comment type="caution">
    <text evidence="3">The sequence shown here is derived from an EMBL/GenBank/DDBJ whole genome shotgun (WGS) entry which is preliminary data.</text>
</comment>
<name>A0A7W6X8I0_9HYPH</name>
<evidence type="ECO:0000313" key="4">
    <source>
        <dbReference type="EMBL" id="MBB4444377.1"/>
    </source>
</evidence>
<evidence type="ECO:0000313" key="3">
    <source>
        <dbReference type="EMBL" id="MBB4409690.1"/>
    </source>
</evidence>
<evidence type="ECO:0000313" key="5">
    <source>
        <dbReference type="Proteomes" id="UP000520770"/>
    </source>
</evidence>
<gene>
    <name evidence="3" type="ORF">GGE31_000161</name>
    <name evidence="2" type="ORF">GGE33_001624</name>
    <name evidence="4" type="ORF">GGE35_000159</name>
</gene>
<keyword evidence="1" id="KW-1133">Transmembrane helix</keyword>
<evidence type="ECO:0000313" key="7">
    <source>
        <dbReference type="Proteomes" id="UP000576087"/>
    </source>
</evidence>
<protein>
    <submittedName>
        <fullName evidence="3">Uncharacterized protein</fullName>
    </submittedName>
</protein>
<accession>A0A7W6X8I0</accession>
<dbReference type="Proteomes" id="UP000520770">
    <property type="component" value="Unassembled WGS sequence"/>
</dbReference>
<feature type="transmembrane region" description="Helical" evidence="1">
    <location>
        <begin position="12"/>
        <end position="31"/>
    </location>
</feature>
<keyword evidence="6" id="KW-1185">Reference proteome</keyword>
<evidence type="ECO:0000313" key="2">
    <source>
        <dbReference type="EMBL" id="MBB4347916.1"/>
    </source>
</evidence>
<evidence type="ECO:0000313" key="6">
    <source>
        <dbReference type="Proteomes" id="UP000524535"/>
    </source>
</evidence>